<organism evidence="3">
    <name type="scientific">Onchocerca flexuosa</name>
    <dbReference type="NCBI Taxonomy" id="387005"/>
    <lineage>
        <taxon>Eukaryota</taxon>
        <taxon>Metazoa</taxon>
        <taxon>Ecdysozoa</taxon>
        <taxon>Nematoda</taxon>
        <taxon>Chromadorea</taxon>
        <taxon>Rhabditida</taxon>
        <taxon>Spirurina</taxon>
        <taxon>Spiruromorpha</taxon>
        <taxon>Filarioidea</taxon>
        <taxon>Onchocercidae</taxon>
        <taxon>Onchocerca</taxon>
    </lineage>
</organism>
<sequence>MQRIMQCWILIGYFSNLGRIGTIWKRNGGRRNSTTGSGRKLE</sequence>
<accession>A0A183HVT5</accession>
<evidence type="ECO:0000313" key="3">
    <source>
        <dbReference type="WBParaSite" id="OFLC_0001159701-mRNA-1"/>
    </source>
</evidence>
<keyword evidence="2" id="KW-1185">Reference proteome</keyword>
<proteinExistence type="predicted"/>
<reference evidence="1 2" key="2">
    <citation type="submission" date="2018-11" db="EMBL/GenBank/DDBJ databases">
        <authorList>
            <consortium name="Pathogen Informatics"/>
        </authorList>
    </citation>
    <scope>NUCLEOTIDE SEQUENCE [LARGE SCALE GENOMIC DNA]</scope>
</reference>
<evidence type="ECO:0000313" key="2">
    <source>
        <dbReference type="Proteomes" id="UP000267606"/>
    </source>
</evidence>
<gene>
    <name evidence="1" type="ORF">OFLC_LOCUS11593</name>
</gene>
<protein>
    <submittedName>
        <fullName evidence="1 3">Uncharacterized protein</fullName>
    </submittedName>
</protein>
<dbReference type="Proteomes" id="UP000267606">
    <property type="component" value="Unassembled WGS sequence"/>
</dbReference>
<dbReference type="WBParaSite" id="OFLC_0001159701-mRNA-1">
    <property type="protein sequence ID" value="OFLC_0001159701-mRNA-1"/>
    <property type="gene ID" value="OFLC_0001159701"/>
</dbReference>
<name>A0A183HVT5_9BILA</name>
<dbReference type="AlphaFoldDB" id="A0A183HVT5"/>
<evidence type="ECO:0000313" key="1">
    <source>
        <dbReference type="EMBL" id="VDO77644.1"/>
    </source>
</evidence>
<reference evidence="3" key="1">
    <citation type="submission" date="2016-06" db="UniProtKB">
        <authorList>
            <consortium name="WormBaseParasite"/>
        </authorList>
    </citation>
    <scope>IDENTIFICATION</scope>
</reference>
<dbReference type="EMBL" id="UZAJ01016935">
    <property type="protein sequence ID" value="VDO77644.1"/>
    <property type="molecule type" value="Genomic_DNA"/>
</dbReference>